<dbReference type="GO" id="GO:0004519">
    <property type="term" value="F:endonuclease activity"/>
    <property type="evidence" value="ECO:0007669"/>
    <property type="project" value="UniProtKB-KW"/>
</dbReference>
<dbReference type="EMBL" id="JAQGEF010000007">
    <property type="protein sequence ID" value="MDA3614795.1"/>
    <property type="molecule type" value="Genomic_DNA"/>
</dbReference>
<name>A0ABT4UKR3_9BACT</name>
<dbReference type="InterPro" id="IPR036691">
    <property type="entry name" value="Endo/exonu/phosph_ase_sf"/>
</dbReference>
<reference evidence="2 3" key="1">
    <citation type="submission" date="2022-12" db="EMBL/GenBank/DDBJ databases">
        <title>Chitinophagaceae gen. sp. nov., a new member of the family Chitinophagaceae, isolated from soil in a chemical factory.</title>
        <authorList>
            <person name="Ke Z."/>
        </authorList>
    </citation>
    <scope>NUCLEOTIDE SEQUENCE [LARGE SCALE GENOMIC DNA]</scope>
    <source>
        <strain evidence="2 3">LY-5</strain>
    </source>
</reference>
<dbReference type="PANTHER" id="PTHR42834:SF1">
    <property type="entry name" value="ENDONUCLEASE_EXONUCLEASE_PHOSPHATASE FAMILY PROTEIN (AFU_ORTHOLOGUE AFUA_3G09210)"/>
    <property type="match status" value="1"/>
</dbReference>
<evidence type="ECO:0000313" key="3">
    <source>
        <dbReference type="Proteomes" id="UP001210231"/>
    </source>
</evidence>
<comment type="caution">
    <text evidence="2">The sequence shown here is derived from an EMBL/GenBank/DDBJ whole genome shotgun (WGS) entry which is preliminary data.</text>
</comment>
<keyword evidence="3" id="KW-1185">Reference proteome</keyword>
<dbReference type="InterPro" id="IPR005135">
    <property type="entry name" value="Endo/exonuclease/phosphatase"/>
</dbReference>
<proteinExistence type="predicted"/>
<dbReference type="Gene3D" id="3.60.10.10">
    <property type="entry name" value="Endonuclease/exonuclease/phosphatase"/>
    <property type="match status" value="1"/>
</dbReference>
<keyword evidence="2" id="KW-0540">Nuclease</keyword>
<keyword evidence="2" id="KW-0255">Endonuclease</keyword>
<dbReference type="SUPFAM" id="SSF56219">
    <property type="entry name" value="DNase I-like"/>
    <property type="match status" value="1"/>
</dbReference>
<evidence type="ECO:0000259" key="1">
    <source>
        <dbReference type="Pfam" id="PF19580"/>
    </source>
</evidence>
<feature type="domain" description="Endonuclease/exonuclease/phosphatase" evidence="1">
    <location>
        <begin position="29"/>
        <end position="345"/>
    </location>
</feature>
<gene>
    <name evidence="2" type="ORF">O3P16_08240</name>
</gene>
<dbReference type="PANTHER" id="PTHR42834">
    <property type="entry name" value="ENDONUCLEASE/EXONUCLEASE/PHOSPHATASE FAMILY PROTEIN (AFU_ORTHOLOGUE AFUA_3G09210)"/>
    <property type="match status" value="1"/>
</dbReference>
<sequence>MKKATTFFVSILFFLGVTAQKKDYKIAIVGFYNLENFYDTVNNTTVNDEEFLPEGPRSYNGKIYWDKVGKLAKVISEIGVDASPASPDGAAILGVAEIENDTVLHDLIKHPLIARRNYQIVHYDSKDARGVDVGLLYNPKYFKVLESKPLYVQLPYGSKAASYTRDILWVKGELDGDIIHVYVNHWPSRSGGEKRSAPGRAAAAQVAKNHIDSIKNADGAQKVILMGDLNDDPVSASVTDVLGAKGKIKDVKAGELFNPWYEMYRNGIGTLGYNDAWNLFDQIIISEPFLNKDQAGYRFYKQYIFNRDYLTENIGRYKGYPMRTWDGMSYRGGYSDHFPTYIVLIK</sequence>
<accession>A0ABT4UKR3</accession>
<keyword evidence="2" id="KW-0378">Hydrolase</keyword>
<protein>
    <submittedName>
        <fullName evidence="2">Endonuclease/exonuclease/phosphatase</fullName>
    </submittedName>
</protein>
<dbReference type="RefSeq" id="WP_407031119.1">
    <property type="nucleotide sequence ID" value="NZ_JAQGEF010000007.1"/>
</dbReference>
<evidence type="ECO:0000313" key="2">
    <source>
        <dbReference type="EMBL" id="MDA3614795.1"/>
    </source>
</evidence>
<dbReference type="Proteomes" id="UP001210231">
    <property type="component" value="Unassembled WGS sequence"/>
</dbReference>
<dbReference type="Pfam" id="PF19580">
    <property type="entry name" value="Exo_endo_phos_3"/>
    <property type="match status" value="1"/>
</dbReference>
<organism evidence="2 3">
    <name type="scientific">Polluticaenibacter yanchengensis</name>
    <dbReference type="NCBI Taxonomy" id="3014562"/>
    <lineage>
        <taxon>Bacteria</taxon>
        <taxon>Pseudomonadati</taxon>
        <taxon>Bacteroidota</taxon>
        <taxon>Chitinophagia</taxon>
        <taxon>Chitinophagales</taxon>
        <taxon>Chitinophagaceae</taxon>
        <taxon>Polluticaenibacter</taxon>
    </lineage>
</organism>